<dbReference type="PANTHER" id="PTHR42852:SF17">
    <property type="entry name" value="THIOREDOXIN-LIKE PROTEIN HI_1115"/>
    <property type="match status" value="1"/>
</dbReference>
<dbReference type="AlphaFoldDB" id="A9E1S0"/>
<dbReference type="eggNOG" id="COG0526">
    <property type="taxonomic scope" value="Bacteria"/>
</dbReference>
<dbReference type="InterPro" id="IPR013766">
    <property type="entry name" value="Thioredoxin_domain"/>
</dbReference>
<dbReference type="Gene3D" id="3.40.30.10">
    <property type="entry name" value="Glutaredoxin"/>
    <property type="match status" value="1"/>
</dbReference>
<keyword evidence="6" id="KW-1185">Reference proteome</keyword>
<dbReference type="EMBL" id="ABIB01000007">
    <property type="protein sequence ID" value="EDP95666.1"/>
    <property type="molecule type" value="Genomic_DNA"/>
</dbReference>
<dbReference type="PROSITE" id="PS51352">
    <property type="entry name" value="THIOREDOXIN_2"/>
    <property type="match status" value="1"/>
</dbReference>
<dbReference type="SUPFAM" id="SSF52833">
    <property type="entry name" value="Thioredoxin-like"/>
    <property type="match status" value="1"/>
</dbReference>
<name>A9E1S0_9FLAO</name>
<dbReference type="GO" id="GO:0030313">
    <property type="term" value="C:cell envelope"/>
    <property type="evidence" value="ECO:0007669"/>
    <property type="project" value="UniProtKB-SubCell"/>
</dbReference>
<dbReference type="Pfam" id="PF08534">
    <property type="entry name" value="Redoxin"/>
    <property type="match status" value="1"/>
</dbReference>
<dbReference type="InterPro" id="IPR013740">
    <property type="entry name" value="Redoxin"/>
</dbReference>
<dbReference type="CDD" id="cd02966">
    <property type="entry name" value="TlpA_like_family"/>
    <property type="match status" value="1"/>
</dbReference>
<dbReference type="HOGENOM" id="CLU_042529_16_0_10"/>
<evidence type="ECO:0000259" key="4">
    <source>
        <dbReference type="PROSITE" id="PS51352"/>
    </source>
</evidence>
<keyword evidence="3" id="KW-0676">Redox-active center</keyword>
<dbReference type="Proteomes" id="UP000002945">
    <property type="component" value="Unassembled WGS sequence"/>
</dbReference>
<feature type="domain" description="Thioredoxin" evidence="4">
    <location>
        <begin position="34"/>
        <end position="187"/>
    </location>
</feature>
<comment type="subcellular location">
    <subcellularLocation>
        <location evidence="1">Cell envelope</location>
    </subcellularLocation>
</comment>
<evidence type="ECO:0000256" key="3">
    <source>
        <dbReference type="ARBA" id="ARBA00023284"/>
    </source>
</evidence>
<evidence type="ECO:0000256" key="2">
    <source>
        <dbReference type="ARBA" id="ARBA00022748"/>
    </source>
</evidence>
<dbReference type="GO" id="GO:0016491">
    <property type="term" value="F:oxidoreductase activity"/>
    <property type="evidence" value="ECO:0007669"/>
    <property type="project" value="InterPro"/>
</dbReference>
<gene>
    <name evidence="5" type="ORF">KAOT1_22481</name>
</gene>
<dbReference type="InterPro" id="IPR050553">
    <property type="entry name" value="Thioredoxin_ResA/DsbE_sf"/>
</dbReference>
<proteinExistence type="predicted"/>
<dbReference type="PROSITE" id="PS00194">
    <property type="entry name" value="THIOREDOXIN_1"/>
    <property type="match status" value="1"/>
</dbReference>
<reference evidence="5 6" key="1">
    <citation type="journal article" date="2011" name="J. Bacteriol.">
        <title>Genome sequence of the algicidal bacterium Kordia algicida OT-1.</title>
        <authorList>
            <person name="Lee H.S."/>
            <person name="Kang S.G."/>
            <person name="Kwon K.K."/>
            <person name="Lee J.H."/>
            <person name="Kim S.J."/>
        </authorList>
    </citation>
    <scope>NUCLEOTIDE SEQUENCE [LARGE SCALE GENOMIC DNA]</scope>
    <source>
        <strain evidence="5 6">OT-1</strain>
    </source>
</reference>
<organism evidence="5 6">
    <name type="scientific">Kordia algicida OT-1</name>
    <dbReference type="NCBI Taxonomy" id="391587"/>
    <lineage>
        <taxon>Bacteria</taxon>
        <taxon>Pseudomonadati</taxon>
        <taxon>Bacteroidota</taxon>
        <taxon>Flavobacteriia</taxon>
        <taxon>Flavobacteriales</taxon>
        <taxon>Flavobacteriaceae</taxon>
        <taxon>Kordia</taxon>
    </lineage>
</organism>
<protein>
    <submittedName>
        <fullName evidence="5">Thioredoxin-like protein</fullName>
    </submittedName>
</protein>
<sequence>MLKTINMLQKTLFFAICLVFFSCKNETKTAKTVVNIESTAKTETVKSSAEAAEIPVLNFEEFEKYLNIEDDNIHVVNFWATWCAPCVKELPYFEAVNQEYKDKNVKVLLVSLDFNLKKLNSFLAKNNLQSEKVLLDDPDQNEWIPKVSNEWSGAIPATVIYKKGKRKFYERSFTKAELENELKNFIN</sequence>
<dbReference type="InterPro" id="IPR036249">
    <property type="entry name" value="Thioredoxin-like_sf"/>
</dbReference>
<dbReference type="PANTHER" id="PTHR42852">
    <property type="entry name" value="THIOL:DISULFIDE INTERCHANGE PROTEIN DSBE"/>
    <property type="match status" value="1"/>
</dbReference>
<dbReference type="InterPro" id="IPR017937">
    <property type="entry name" value="Thioredoxin_CS"/>
</dbReference>
<evidence type="ECO:0000313" key="5">
    <source>
        <dbReference type="EMBL" id="EDP95666.1"/>
    </source>
</evidence>
<accession>A9E1S0</accession>
<evidence type="ECO:0000256" key="1">
    <source>
        <dbReference type="ARBA" id="ARBA00004196"/>
    </source>
</evidence>
<dbReference type="PROSITE" id="PS51257">
    <property type="entry name" value="PROKAR_LIPOPROTEIN"/>
    <property type="match status" value="1"/>
</dbReference>
<keyword evidence="2" id="KW-0201">Cytochrome c-type biogenesis</keyword>
<evidence type="ECO:0000313" key="6">
    <source>
        <dbReference type="Proteomes" id="UP000002945"/>
    </source>
</evidence>
<dbReference type="GO" id="GO:0017004">
    <property type="term" value="P:cytochrome complex assembly"/>
    <property type="evidence" value="ECO:0007669"/>
    <property type="project" value="UniProtKB-KW"/>
</dbReference>
<dbReference type="STRING" id="391587.KAOT1_22481"/>
<comment type="caution">
    <text evidence="5">The sequence shown here is derived from an EMBL/GenBank/DDBJ whole genome shotgun (WGS) entry which is preliminary data.</text>
</comment>